<evidence type="ECO:0000313" key="3">
    <source>
        <dbReference type="Proteomes" id="UP001138500"/>
    </source>
</evidence>
<evidence type="ECO:0000313" key="2">
    <source>
        <dbReference type="EMBL" id="KAH9831502.1"/>
    </source>
</evidence>
<dbReference type="Proteomes" id="UP001138500">
    <property type="component" value="Unassembled WGS sequence"/>
</dbReference>
<accession>A0A9W7SV19</accession>
<comment type="caution">
    <text evidence="2">The sequence shown here is derived from an EMBL/GenBank/DDBJ whole genome shotgun (WGS) entry which is preliminary data.</text>
</comment>
<feature type="compositionally biased region" description="Pro residues" evidence="1">
    <location>
        <begin position="24"/>
        <end position="36"/>
    </location>
</feature>
<feature type="region of interest" description="Disordered" evidence="1">
    <location>
        <begin position="1"/>
        <end position="66"/>
    </location>
</feature>
<reference evidence="2 3" key="1">
    <citation type="journal article" date="2018" name="IMA Fungus">
        <title>IMA Genome-F 10: Nine draft genome sequences of Claviceps purpurea s.lat., including C. arundinis, C. humidiphila, and C. cf. spartinae, pseudomolecules for the pitch canker pathogen Fusarium circinatum, draft genome of Davidsoniella eucalypti, Grosmannia galeiformis, Quambalaria eucalypti, and Teratosphaeria destructans.</title>
        <authorList>
            <person name="Wingfield B.D."/>
            <person name="Liu M."/>
            <person name="Nguyen H.D."/>
            <person name="Lane F.A."/>
            <person name="Morgan S.W."/>
            <person name="De Vos L."/>
            <person name="Wilken P.M."/>
            <person name="Duong T.A."/>
            <person name="Aylward J."/>
            <person name="Coetzee M.P."/>
            <person name="Dadej K."/>
            <person name="De Beer Z.W."/>
            <person name="Findlay W."/>
            <person name="Havenga M."/>
            <person name="Kolarik M."/>
            <person name="Menzies J.G."/>
            <person name="Naidoo K."/>
            <person name="Pochopski O."/>
            <person name="Shoukouhi P."/>
            <person name="Santana Q.C."/>
            <person name="Seifert K.A."/>
            <person name="Soal N."/>
            <person name="Steenkamp E.T."/>
            <person name="Tatham C.T."/>
            <person name="van der Nest M.A."/>
            <person name="Wingfield M.J."/>
        </authorList>
    </citation>
    <scope>NUCLEOTIDE SEQUENCE [LARGE SCALE GENOMIC DNA]</scope>
    <source>
        <strain evidence="2">CMW44962</strain>
    </source>
</reference>
<feature type="compositionally biased region" description="Polar residues" evidence="1">
    <location>
        <begin position="55"/>
        <end position="66"/>
    </location>
</feature>
<keyword evidence="3" id="KW-1185">Reference proteome</keyword>
<protein>
    <submittedName>
        <fullName evidence="2">Uncharacterized protein</fullName>
    </submittedName>
</protein>
<evidence type="ECO:0000256" key="1">
    <source>
        <dbReference type="SAM" id="MobiDB-lite"/>
    </source>
</evidence>
<reference evidence="2 3" key="2">
    <citation type="journal article" date="2021" name="Curr. Genet.">
        <title>Genetic response to nitrogen starvation in the aggressive Eucalyptus foliar pathogen Teratosphaeria destructans.</title>
        <authorList>
            <person name="Havenga M."/>
            <person name="Wingfield B.D."/>
            <person name="Wingfield M.J."/>
            <person name="Dreyer L.L."/>
            <person name="Roets F."/>
            <person name="Aylward J."/>
        </authorList>
    </citation>
    <scope>NUCLEOTIDE SEQUENCE [LARGE SCALE GENOMIC DNA]</scope>
    <source>
        <strain evidence="2">CMW44962</strain>
    </source>
</reference>
<organism evidence="2 3">
    <name type="scientific">Teratosphaeria destructans</name>
    <dbReference type="NCBI Taxonomy" id="418781"/>
    <lineage>
        <taxon>Eukaryota</taxon>
        <taxon>Fungi</taxon>
        <taxon>Dikarya</taxon>
        <taxon>Ascomycota</taxon>
        <taxon>Pezizomycotina</taxon>
        <taxon>Dothideomycetes</taxon>
        <taxon>Dothideomycetidae</taxon>
        <taxon>Mycosphaerellales</taxon>
        <taxon>Teratosphaeriaceae</taxon>
        <taxon>Teratosphaeria</taxon>
    </lineage>
</organism>
<dbReference type="AlphaFoldDB" id="A0A9W7SV19"/>
<gene>
    <name evidence="2" type="ORF">Tdes44962_MAKER08933</name>
</gene>
<sequence length="66" mass="6833">MSSTSSAEPQRLPPISSMFSVSSGPPPALPVPPLPITPTLSSTQSYPSTNSSDSLPPSETSTTRPY</sequence>
<name>A0A9W7SV19_9PEZI</name>
<dbReference type="EMBL" id="RIBY02001191">
    <property type="protein sequence ID" value="KAH9831502.1"/>
    <property type="molecule type" value="Genomic_DNA"/>
</dbReference>
<proteinExistence type="predicted"/>
<feature type="compositionally biased region" description="Low complexity" evidence="1">
    <location>
        <begin position="37"/>
        <end position="54"/>
    </location>
</feature>